<comment type="similarity">
    <text evidence="2 7">Belongs to the FKBP-type PPIase family.</text>
</comment>
<accession>A0A1B4XEG4</accession>
<dbReference type="FunFam" id="3.10.50.40:FF:000045">
    <property type="entry name" value="Peptidyl-prolyl cis-trans isomerase"/>
    <property type="match status" value="1"/>
</dbReference>
<keyword evidence="5 6" id="KW-0413">Isomerase</keyword>
<feature type="chain" id="PRO_5008572334" description="Peptidyl-prolyl cis-trans isomerase" evidence="8">
    <location>
        <begin position="21"/>
        <end position="239"/>
    </location>
</feature>
<dbReference type="OrthoDB" id="9814548at2"/>
<dbReference type="PANTHER" id="PTHR43811:SF19">
    <property type="entry name" value="39 KDA FK506-BINDING NUCLEAR PROTEIN"/>
    <property type="match status" value="1"/>
</dbReference>
<keyword evidence="11" id="KW-1185">Reference proteome</keyword>
<evidence type="ECO:0000256" key="6">
    <source>
        <dbReference type="PROSITE-ProRule" id="PRU00277"/>
    </source>
</evidence>
<dbReference type="PROSITE" id="PS50059">
    <property type="entry name" value="FKBP_PPIASE"/>
    <property type="match status" value="1"/>
</dbReference>
<evidence type="ECO:0000256" key="5">
    <source>
        <dbReference type="ARBA" id="ARBA00023235"/>
    </source>
</evidence>
<evidence type="ECO:0000256" key="1">
    <source>
        <dbReference type="ARBA" id="ARBA00000971"/>
    </source>
</evidence>
<dbReference type="Pfam" id="PF00254">
    <property type="entry name" value="FKBP_C"/>
    <property type="match status" value="1"/>
</dbReference>
<dbReference type="InterPro" id="IPR036944">
    <property type="entry name" value="PPIase_FKBP_N_sf"/>
</dbReference>
<organism evidence="10 11">
    <name type="scientific">Sulfuricaulis limicola</name>
    <dbReference type="NCBI Taxonomy" id="1620215"/>
    <lineage>
        <taxon>Bacteria</taxon>
        <taxon>Pseudomonadati</taxon>
        <taxon>Pseudomonadota</taxon>
        <taxon>Gammaproteobacteria</taxon>
        <taxon>Acidiferrobacterales</taxon>
        <taxon>Acidiferrobacteraceae</taxon>
        <taxon>Sulfuricaulis</taxon>
    </lineage>
</organism>
<evidence type="ECO:0000256" key="3">
    <source>
        <dbReference type="ARBA" id="ARBA00022729"/>
    </source>
</evidence>
<dbReference type="InParanoid" id="A0A1B4XEG4"/>
<feature type="domain" description="PPIase FKBP-type" evidence="9">
    <location>
        <begin position="140"/>
        <end position="226"/>
    </location>
</feature>
<dbReference type="InterPro" id="IPR000774">
    <property type="entry name" value="PPIase_FKBP_N"/>
</dbReference>
<evidence type="ECO:0000313" key="10">
    <source>
        <dbReference type="EMBL" id="BAV33195.1"/>
    </source>
</evidence>
<dbReference type="AlphaFoldDB" id="A0A1B4XEG4"/>
<dbReference type="GO" id="GO:0006457">
    <property type="term" value="P:protein folding"/>
    <property type="evidence" value="ECO:0007669"/>
    <property type="project" value="InterPro"/>
</dbReference>
<dbReference type="PANTHER" id="PTHR43811">
    <property type="entry name" value="FKBP-TYPE PEPTIDYL-PROLYL CIS-TRANS ISOMERASE FKPA"/>
    <property type="match status" value="1"/>
</dbReference>
<dbReference type="SUPFAM" id="SSF54534">
    <property type="entry name" value="FKBP-like"/>
    <property type="match status" value="1"/>
</dbReference>
<proteinExistence type="inferred from homology"/>
<sequence length="239" mass="25986">MKNGFIFGLLVLTLSLNAWGKEPAGGLKTDKQKFSYSAGYQIGQNLKRQNLDLDSKAFSQGAQDAITNAKSRLKPEEMQAAFQAQQKKDMEKQAAAAKKNLDAGQAFLEANKKKDGVVTLPSGLQYKVITEGKGKQPKSTDTVVAHYRGTLINGTEFDSSYQRNEPATFPVGGVIKGWQEVLPLMKEGAKWQVYIPSELAYGPRGAGGEIGPNEVLIFDIELLSVKEAAAGTESKKEEK</sequence>
<feature type="signal peptide" evidence="8">
    <location>
        <begin position="1"/>
        <end position="20"/>
    </location>
</feature>
<evidence type="ECO:0000256" key="7">
    <source>
        <dbReference type="RuleBase" id="RU003915"/>
    </source>
</evidence>
<comment type="catalytic activity">
    <reaction evidence="1 6 7">
        <text>[protein]-peptidylproline (omega=180) = [protein]-peptidylproline (omega=0)</text>
        <dbReference type="Rhea" id="RHEA:16237"/>
        <dbReference type="Rhea" id="RHEA-COMP:10747"/>
        <dbReference type="Rhea" id="RHEA-COMP:10748"/>
        <dbReference type="ChEBI" id="CHEBI:83833"/>
        <dbReference type="ChEBI" id="CHEBI:83834"/>
        <dbReference type="EC" id="5.2.1.8"/>
    </reaction>
</comment>
<dbReference type="EMBL" id="AP014879">
    <property type="protein sequence ID" value="BAV33195.1"/>
    <property type="molecule type" value="Genomic_DNA"/>
</dbReference>
<evidence type="ECO:0000313" key="11">
    <source>
        <dbReference type="Proteomes" id="UP000243180"/>
    </source>
</evidence>
<keyword evidence="3 8" id="KW-0732">Signal</keyword>
<dbReference type="Gene3D" id="1.10.287.460">
    <property type="entry name" value="Peptidyl-prolyl cis-trans isomerase, FKBP-type, N-terminal domain"/>
    <property type="match status" value="1"/>
</dbReference>
<dbReference type="InterPro" id="IPR046357">
    <property type="entry name" value="PPIase_dom_sf"/>
</dbReference>
<dbReference type="EC" id="5.2.1.8" evidence="7"/>
<reference evidence="10 11" key="1">
    <citation type="submission" date="2015-05" db="EMBL/GenBank/DDBJ databases">
        <title>Complete genome sequence of a sulfur-oxidizing gammaproteobacterium strain HA5.</title>
        <authorList>
            <person name="Miura A."/>
            <person name="Kojima H."/>
            <person name="Fukui M."/>
        </authorList>
    </citation>
    <scope>NUCLEOTIDE SEQUENCE [LARGE SCALE GENOMIC DNA]</scope>
    <source>
        <strain evidence="10 11">HA5</strain>
    </source>
</reference>
<evidence type="ECO:0000256" key="4">
    <source>
        <dbReference type="ARBA" id="ARBA00023110"/>
    </source>
</evidence>
<name>A0A1B4XEG4_9GAMM</name>
<dbReference type="Proteomes" id="UP000243180">
    <property type="component" value="Chromosome"/>
</dbReference>
<dbReference type="Gene3D" id="3.10.50.40">
    <property type="match status" value="1"/>
</dbReference>
<dbReference type="KEGG" id="slim:SCL_0875"/>
<dbReference type="FunCoup" id="A0A1B4XEG4">
    <property type="interactions" value="215"/>
</dbReference>
<evidence type="ECO:0000256" key="8">
    <source>
        <dbReference type="SAM" id="SignalP"/>
    </source>
</evidence>
<gene>
    <name evidence="10" type="ORF">SCL_0875</name>
</gene>
<dbReference type="InterPro" id="IPR001179">
    <property type="entry name" value="PPIase_FKBP_dom"/>
</dbReference>
<dbReference type="RefSeq" id="WP_096360078.1">
    <property type="nucleotide sequence ID" value="NZ_AP014879.1"/>
</dbReference>
<protein>
    <recommendedName>
        <fullName evidence="7">Peptidyl-prolyl cis-trans isomerase</fullName>
        <ecNumber evidence="7">5.2.1.8</ecNumber>
    </recommendedName>
</protein>
<dbReference type="Pfam" id="PF01346">
    <property type="entry name" value="FKBP_N"/>
    <property type="match status" value="1"/>
</dbReference>
<dbReference type="GO" id="GO:0003755">
    <property type="term" value="F:peptidyl-prolyl cis-trans isomerase activity"/>
    <property type="evidence" value="ECO:0007669"/>
    <property type="project" value="UniProtKB-UniRule"/>
</dbReference>
<evidence type="ECO:0000256" key="2">
    <source>
        <dbReference type="ARBA" id="ARBA00006577"/>
    </source>
</evidence>
<evidence type="ECO:0000259" key="9">
    <source>
        <dbReference type="PROSITE" id="PS50059"/>
    </source>
</evidence>
<keyword evidence="4 6" id="KW-0697">Rotamase</keyword>